<keyword evidence="1" id="KW-1133">Transmembrane helix</keyword>
<dbReference type="CTD" id="20240607"/>
<evidence type="ECO:0008006" key="4">
    <source>
        <dbReference type="Google" id="ProtNLM"/>
    </source>
</evidence>
<reference evidence="2 3" key="1">
    <citation type="journal article" date="2013" name="Nature">
        <title>Insights into bilaterian evolution from three spiralian genomes.</title>
        <authorList>
            <person name="Simakov O."/>
            <person name="Marletaz F."/>
            <person name="Cho S.J."/>
            <person name="Edsinger-Gonzales E."/>
            <person name="Havlak P."/>
            <person name="Hellsten U."/>
            <person name="Kuo D.H."/>
            <person name="Larsson T."/>
            <person name="Lv J."/>
            <person name="Arendt D."/>
            <person name="Savage R."/>
            <person name="Osoegawa K."/>
            <person name="de Jong P."/>
            <person name="Grimwood J."/>
            <person name="Chapman J.A."/>
            <person name="Shapiro H."/>
            <person name="Aerts A."/>
            <person name="Otillar R.P."/>
            <person name="Terry A.Y."/>
            <person name="Boore J.L."/>
            <person name="Grigoriev I.V."/>
            <person name="Lindberg D.R."/>
            <person name="Seaver E.C."/>
            <person name="Weisblat D.A."/>
            <person name="Putnam N.H."/>
            <person name="Rokhsar D.S."/>
        </authorList>
    </citation>
    <scope>NUCLEOTIDE SEQUENCE [LARGE SCALE GENOMIC DNA]</scope>
</reference>
<keyword evidence="1" id="KW-0812">Transmembrane</keyword>
<dbReference type="EMBL" id="KB203149">
    <property type="protein sequence ID" value="ESO86169.1"/>
    <property type="molecule type" value="Genomic_DNA"/>
</dbReference>
<keyword evidence="1" id="KW-0472">Membrane</keyword>
<dbReference type="RefSeq" id="XP_009063130.1">
    <property type="nucleotide sequence ID" value="XM_009064882.1"/>
</dbReference>
<dbReference type="KEGG" id="lgi:LOTGIDRAFT_167401"/>
<evidence type="ECO:0000313" key="3">
    <source>
        <dbReference type="Proteomes" id="UP000030746"/>
    </source>
</evidence>
<name>V4BB09_LOTGI</name>
<feature type="transmembrane region" description="Helical" evidence="1">
    <location>
        <begin position="12"/>
        <end position="35"/>
    </location>
</feature>
<dbReference type="GeneID" id="20240607"/>
<organism evidence="2 3">
    <name type="scientific">Lottia gigantea</name>
    <name type="common">Giant owl limpet</name>
    <dbReference type="NCBI Taxonomy" id="225164"/>
    <lineage>
        <taxon>Eukaryota</taxon>
        <taxon>Metazoa</taxon>
        <taxon>Spiralia</taxon>
        <taxon>Lophotrochozoa</taxon>
        <taxon>Mollusca</taxon>
        <taxon>Gastropoda</taxon>
        <taxon>Patellogastropoda</taxon>
        <taxon>Lottioidea</taxon>
        <taxon>Lottiidae</taxon>
        <taxon>Lottia</taxon>
    </lineage>
</organism>
<evidence type="ECO:0000256" key="1">
    <source>
        <dbReference type="SAM" id="Phobius"/>
    </source>
</evidence>
<dbReference type="HOGENOM" id="CLU_1070742_0_0_1"/>
<evidence type="ECO:0000313" key="2">
    <source>
        <dbReference type="EMBL" id="ESO86169.1"/>
    </source>
</evidence>
<dbReference type="OMA" id="VIIFCAM"/>
<sequence>MSSKSEKMVFGMVAMFILFMSIGLEITGSFLPFWMNPVNQTFSNTGGNVSFSLWTKQECWDIICETKIIHVQWTQEECYNKDGKDECQIFHGTKSKPVTKCYQAFYCNITWNFQELHKTPSLLLMGVAFEIPSVLCGVIALVICIIKFFLLVEFPNRSRRHIKTAYLTLSGMAGTGSVVSIIIFCVQLNKHEFHLGWGPVFPGVGGFLQLCISICGYLTWNNPNEDDWSDGVHSSFLDQSTDSTIKPTTKPEEEMFKIEI</sequence>
<keyword evidence="3" id="KW-1185">Reference proteome</keyword>
<feature type="transmembrane region" description="Helical" evidence="1">
    <location>
        <begin position="201"/>
        <end position="220"/>
    </location>
</feature>
<gene>
    <name evidence="2" type="ORF">LOTGIDRAFT_167401</name>
</gene>
<dbReference type="Proteomes" id="UP000030746">
    <property type="component" value="Unassembled WGS sequence"/>
</dbReference>
<protein>
    <recommendedName>
        <fullName evidence="4">Claudin</fullName>
    </recommendedName>
</protein>
<feature type="transmembrane region" description="Helical" evidence="1">
    <location>
        <begin position="131"/>
        <end position="152"/>
    </location>
</feature>
<dbReference type="OrthoDB" id="6157572at2759"/>
<feature type="transmembrane region" description="Helical" evidence="1">
    <location>
        <begin position="164"/>
        <end position="189"/>
    </location>
</feature>
<accession>V4BB09</accession>
<dbReference type="AlphaFoldDB" id="V4BB09"/>
<proteinExistence type="predicted"/>